<dbReference type="PANTHER" id="PTHR44846">
    <property type="entry name" value="MANNOSYL-D-GLYCERATE TRANSPORT/METABOLISM SYSTEM REPRESSOR MNGR-RELATED"/>
    <property type="match status" value="1"/>
</dbReference>
<organism evidence="5 6">
    <name type="scientific">Nocardioides ganghwensis</name>
    <dbReference type="NCBI Taxonomy" id="252230"/>
    <lineage>
        <taxon>Bacteria</taxon>
        <taxon>Bacillati</taxon>
        <taxon>Actinomycetota</taxon>
        <taxon>Actinomycetes</taxon>
        <taxon>Propionibacteriales</taxon>
        <taxon>Nocardioidaceae</taxon>
        <taxon>Nocardioides</taxon>
    </lineage>
</organism>
<dbReference type="InterPro" id="IPR036388">
    <property type="entry name" value="WH-like_DNA-bd_sf"/>
</dbReference>
<comment type="caution">
    <text evidence="5">The sequence shown here is derived from an EMBL/GenBank/DDBJ whole genome shotgun (WGS) entry which is preliminary data.</text>
</comment>
<evidence type="ECO:0000256" key="2">
    <source>
        <dbReference type="ARBA" id="ARBA00023125"/>
    </source>
</evidence>
<dbReference type="GO" id="GO:0003677">
    <property type="term" value="F:DNA binding"/>
    <property type="evidence" value="ECO:0007669"/>
    <property type="project" value="UniProtKB-KW"/>
</dbReference>
<dbReference type="PANTHER" id="PTHR44846:SF1">
    <property type="entry name" value="MANNOSYL-D-GLYCERATE TRANSPORT_METABOLISM SYSTEM REPRESSOR MNGR-RELATED"/>
    <property type="match status" value="1"/>
</dbReference>
<dbReference type="RefSeq" id="WP_129455942.1">
    <property type="nucleotide sequence ID" value="NZ_JACXYX010000001.1"/>
</dbReference>
<keyword evidence="1" id="KW-0805">Transcription regulation</keyword>
<dbReference type="InterPro" id="IPR000524">
    <property type="entry name" value="Tscrpt_reg_HTH_GntR"/>
</dbReference>
<dbReference type="InterPro" id="IPR011663">
    <property type="entry name" value="UTRA"/>
</dbReference>
<protein>
    <submittedName>
        <fullName evidence="5">GntR family transcriptional regulator</fullName>
    </submittedName>
</protein>
<name>A0A4Q2SCW4_9ACTN</name>
<evidence type="ECO:0000313" key="6">
    <source>
        <dbReference type="Proteomes" id="UP000293291"/>
    </source>
</evidence>
<dbReference type="SUPFAM" id="SSF46785">
    <property type="entry name" value="Winged helix' DNA-binding domain"/>
    <property type="match status" value="1"/>
</dbReference>
<dbReference type="CDD" id="cd07377">
    <property type="entry name" value="WHTH_GntR"/>
    <property type="match status" value="1"/>
</dbReference>
<accession>A0A4Q2SCW4</accession>
<dbReference type="SUPFAM" id="SSF64288">
    <property type="entry name" value="Chorismate lyase-like"/>
    <property type="match status" value="1"/>
</dbReference>
<proteinExistence type="predicted"/>
<dbReference type="Gene3D" id="3.40.1410.10">
    <property type="entry name" value="Chorismate lyase-like"/>
    <property type="match status" value="1"/>
</dbReference>
<keyword evidence="3" id="KW-0804">Transcription</keyword>
<dbReference type="GO" id="GO:0045892">
    <property type="term" value="P:negative regulation of DNA-templated transcription"/>
    <property type="evidence" value="ECO:0007669"/>
    <property type="project" value="TreeGrafter"/>
</dbReference>
<dbReference type="PROSITE" id="PS50949">
    <property type="entry name" value="HTH_GNTR"/>
    <property type="match status" value="1"/>
</dbReference>
<dbReference type="Proteomes" id="UP000293291">
    <property type="component" value="Unassembled WGS sequence"/>
</dbReference>
<dbReference type="SMART" id="SM00866">
    <property type="entry name" value="UTRA"/>
    <property type="match status" value="1"/>
</dbReference>
<dbReference type="GO" id="GO:0003700">
    <property type="term" value="F:DNA-binding transcription factor activity"/>
    <property type="evidence" value="ECO:0007669"/>
    <property type="project" value="InterPro"/>
</dbReference>
<evidence type="ECO:0000256" key="1">
    <source>
        <dbReference type="ARBA" id="ARBA00023015"/>
    </source>
</evidence>
<dbReference type="SMART" id="SM00345">
    <property type="entry name" value="HTH_GNTR"/>
    <property type="match status" value="1"/>
</dbReference>
<dbReference type="Pfam" id="PF00392">
    <property type="entry name" value="GntR"/>
    <property type="match status" value="1"/>
</dbReference>
<dbReference type="InterPro" id="IPR036390">
    <property type="entry name" value="WH_DNA-bd_sf"/>
</dbReference>
<dbReference type="Pfam" id="PF07702">
    <property type="entry name" value="UTRA"/>
    <property type="match status" value="1"/>
</dbReference>
<evidence type="ECO:0000256" key="3">
    <source>
        <dbReference type="ARBA" id="ARBA00023163"/>
    </source>
</evidence>
<evidence type="ECO:0000313" key="5">
    <source>
        <dbReference type="EMBL" id="RYC00046.1"/>
    </source>
</evidence>
<sequence>MVRRIDDGPRPKHAQLSDALSELATRDLGPGTAIPSERELMATYDVSRATVRKAIDGLVADGLLQRIQGKGTFVARPRVESHLHLASFSEDMRRRGLTPSTRLMRVDEERPPADVVRTLRLGARGTAWRIDRVRLADGQPMAIEQGWYPCSLLPGLDTADLSGSLYTLFADQYGLVIDAAEQTLWGEAAEGATARRLEAPVHTPLLVFRRVSSAAGRPVEHVVSRYRGDRYQVHMNLGAATGATGKPSTTRRDRS</sequence>
<dbReference type="OrthoDB" id="8584262at2"/>
<dbReference type="InterPro" id="IPR050679">
    <property type="entry name" value="Bact_HTH_transcr_reg"/>
</dbReference>
<gene>
    <name evidence="5" type="ORF">EUA07_14765</name>
</gene>
<keyword evidence="6" id="KW-1185">Reference proteome</keyword>
<dbReference type="AlphaFoldDB" id="A0A4Q2SCW4"/>
<evidence type="ECO:0000259" key="4">
    <source>
        <dbReference type="PROSITE" id="PS50949"/>
    </source>
</evidence>
<dbReference type="EMBL" id="SDWU01000016">
    <property type="protein sequence ID" value="RYC00046.1"/>
    <property type="molecule type" value="Genomic_DNA"/>
</dbReference>
<keyword evidence="2" id="KW-0238">DNA-binding</keyword>
<feature type="domain" description="HTH gntR-type" evidence="4">
    <location>
        <begin position="10"/>
        <end position="77"/>
    </location>
</feature>
<dbReference type="Gene3D" id="1.10.10.10">
    <property type="entry name" value="Winged helix-like DNA-binding domain superfamily/Winged helix DNA-binding domain"/>
    <property type="match status" value="1"/>
</dbReference>
<dbReference type="PRINTS" id="PR00035">
    <property type="entry name" value="HTHGNTR"/>
</dbReference>
<reference evidence="5 6" key="1">
    <citation type="submission" date="2019-01" db="EMBL/GenBank/DDBJ databases">
        <title>Novel species of Nocardioides.</title>
        <authorList>
            <person name="Liu Q."/>
            <person name="Xin Y.-H."/>
        </authorList>
    </citation>
    <scope>NUCLEOTIDE SEQUENCE [LARGE SCALE GENOMIC DNA]</scope>
    <source>
        <strain evidence="5 6">CGMCC 4.6875</strain>
    </source>
</reference>
<dbReference type="InterPro" id="IPR028978">
    <property type="entry name" value="Chorismate_lyase_/UTRA_dom_sf"/>
</dbReference>